<dbReference type="AlphaFoldDB" id="A0A9D7XR66"/>
<dbReference type="InterPro" id="IPR051404">
    <property type="entry name" value="TA_system_antitoxin"/>
</dbReference>
<dbReference type="Gene3D" id="3.30.160.250">
    <property type="match status" value="1"/>
</dbReference>
<dbReference type="PANTHER" id="PTHR34504">
    <property type="entry name" value="ANTITOXIN HICB"/>
    <property type="match status" value="1"/>
</dbReference>
<organism evidence="1 2">
    <name type="scientific">Candidatus Opimibacter skivensis</name>
    <dbReference type="NCBI Taxonomy" id="2982028"/>
    <lineage>
        <taxon>Bacteria</taxon>
        <taxon>Pseudomonadati</taxon>
        <taxon>Bacteroidota</taxon>
        <taxon>Saprospiria</taxon>
        <taxon>Saprospirales</taxon>
        <taxon>Saprospiraceae</taxon>
        <taxon>Candidatus Opimibacter</taxon>
    </lineage>
</organism>
<gene>
    <name evidence="1" type="ORF">IPP15_00855</name>
</gene>
<dbReference type="InterPro" id="IPR035069">
    <property type="entry name" value="TTHA1013/TTHA0281-like"/>
</dbReference>
<evidence type="ECO:0000313" key="1">
    <source>
        <dbReference type="EMBL" id="MBK9980968.1"/>
    </source>
</evidence>
<dbReference type="Proteomes" id="UP000808337">
    <property type="component" value="Unassembled WGS sequence"/>
</dbReference>
<dbReference type="SUPFAM" id="SSF143100">
    <property type="entry name" value="TTHA1013/TTHA0281-like"/>
    <property type="match status" value="1"/>
</dbReference>
<proteinExistence type="predicted"/>
<comment type="caution">
    <text evidence="1">The sequence shown here is derived from an EMBL/GenBank/DDBJ whole genome shotgun (WGS) entry which is preliminary data.</text>
</comment>
<reference evidence="1 2" key="1">
    <citation type="submission" date="2020-10" db="EMBL/GenBank/DDBJ databases">
        <title>Connecting structure to function with the recovery of over 1000 high-quality activated sludge metagenome-assembled genomes encoding full-length rRNA genes using long-read sequencing.</title>
        <authorList>
            <person name="Singleton C.M."/>
            <person name="Petriglieri F."/>
            <person name="Kristensen J.M."/>
            <person name="Kirkegaard R.H."/>
            <person name="Michaelsen T.Y."/>
            <person name="Andersen M.H."/>
            <person name="Karst S.M."/>
            <person name="Dueholm M.S."/>
            <person name="Nielsen P.H."/>
            <person name="Albertsen M."/>
        </authorList>
    </citation>
    <scope>NUCLEOTIDE SEQUENCE [LARGE SCALE GENOMIC DNA]</scope>
    <source>
        <strain evidence="1">Ribe_18-Q3-R11-54_MAXAC.273</strain>
    </source>
</reference>
<accession>A0A9D7XR66</accession>
<sequence>MKEIKELTAIIEKEGDGYVALCPELDVASEGDTIEEARANLIEALELFYETASTEEIKQRFHEEVLVTRVQVNI</sequence>
<name>A0A9D7XR66_9BACT</name>
<protein>
    <submittedName>
        <fullName evidence="1">Type II toxin-antitoxin system HicB family antitoxin</fullName>
    </submittedName>
</protein>
<dbReference type="PANTHER" id="PTHR34504:SF4">
    <property type="entry name" value="ANTITOXIN HICB"/>
    <property type="match status" value="1"/>
</dbReference>
<evidence type="ECO:0000313" key="2">
    <source>
        <dbReference type="Proteomes" id="UP000808337"/>
    </source>
</evidence>
<dbReference type="EMBL" id="JADKGY010000001">
    <property type="protein sequence ID" value="MBK9980968.1"/>
    <property type="molecule type" value="Genomic_DNA"/>
</dbReference>